<sequence length="508" mass="55381">MPMLQASLSLLVLGSLLVVVKLMALASGVVTSHNPQESWAQPSLDGWPTSCGNFSFSYPFGIGSRCSRGPDFGLTCNGTLDSPRLFMRDGITEVTDNIDVLTDGNYYGPQNFIRTSFQRTIPMESSVSVYHMSFDPPGSSFTISYYTILNITGCNLDVYLVGSNNSTTTMWVCTTVCPDQGITEMVATHNCNGFGCCRVNVAAPVSGGFHFKFVHHRHSKRNTVAHSNQTSQLWKDRISIATDGPLAFALSWDIHDQPTCVAALQNRTTYACVSKHAECVDSRTYDCIGNVNCIDGGMRSRNGYNCICGIGYAGNPYILDGCSNDKGYNPIPSRTNCTRWCGNISVPFPSGLEDGCFARGQFHLNCTNTMSSAVLQMHSYQVIDMDVSKGTIKVTLSESEQNLFVDSDLSVKWVAANLSCLEAQQNKSGYACASMNSKCVAVSTAYDYVGYQCKCSDGFQGNPYIQSGCQGNYTQSQSFSHEPSCLWLLVSIACHAWPTFSYHIASSP</sequence>
<organism evidence="1 2">
    <name type="scientific">Avena sativa</name>
    <name type="common">Oat</name>
    <dbReference type="NCBI Taxonomy" id="4498"/>
    <lineage>
        <taxon>Eukaryota</taxon>
        <taxon>Viridiplantae</taxon>
        <taxon>Streptophyta</taxon>
        <taxon>Embryophyta</taxon>
        <taxon>Tracheophyta</taxon>
        <taxon>Spermatophyta</taxon>
        <taxon>Magnoliopsida</taxon>
        <taxon>Liliopsida</taxon>
        <taxon>Poales</taxon>
        <taxon>Poaceae</taxon>
        <taxon>BOP clade</taxon>
        <taxon>Pooideae</taxon>
        <taxon>Poodae</taxon>
        <taxon>Poeae</taxon>
        <taxon>Poeae Chloroplast Group 1 (Aveneae type)</taxon>
        <taxon>Aveninae</taxon>
        <taxon>Avena</taxon>
    </lineage>
</organism>
<name>A0ACD5WL36_AVESA</name>
<proteinExistence type="predicted"/>
<keyword evidence="2" id="KW-1185">Reference proteome</keyword>
<evidence type="ECO:0000313" key="1">
    <source>
        <dbReference type="EnsemblPlants" id="AVESA.00010b.r2.4AG0653660.1.CDS"/>
    </source>
</evidence>
<evidence type="ECO:0000313" key="2">
    <source>
        <dbReference type="Proteomes" id="UP001732700"/>
    </source>
</evidence>
<reference evidence="1" key="2">
    <citation type="submission" date="2025-09" db="UniProtKB">
        <authorList>
            <consortium name="EnsemblPlants"/>
        </authorList>
    </citation>
    <scope>IDENTIFICATION</scope>
</reference>
<dbReference type="EnsemblPlants" id="AVESA.00010b.r2.4AG0653660.1">
    <property type="protein sequence ID" value="AVESA.00010b.r2.4AG0653660.1.CDS"/>
    <property type="gene ID" value="AVESA.00010b.r2.4AG0653660"/>
</dbReference>
<accession>A0ACD5WL36</accession>
<dbReference type="Proteomes" id="UP001732700">
    <property type="component" value="Chromosome 4A"/>
</dbReference>
<protein>
    <submittedName>
        <fullName evidence="1">Uncharacterized protein</fullName>
    </submittedName>
</protein>
<reference evidence="1" key="1">
    <citation type="submission" date="2021-05" db="EMBL/GenBank/DDBJ databases">
        <authorList>
            <person name="Scholz U."/>
            <person name="Mascher M."/>
            <person name="Fiebig A."/>
        </authorList>
    </citation>
    <scope>NUCLEOTIDE SEQUENCE [LARGE SCALE GENOMIC DNA]</scope>
</reference>